<evidence type="ECO:0000313" key="1">
    <source>
        <dbReference type="EMBL" id="PRY88292.1"/>
    </source>
</evidence>
<dbReference type="InterPro" id="IPR010836">
    <property type="entry name" value="SapC"/>
</dbReference>
<keyword evidence="2" id="KW-1185">Reference proteome</keyword>
<evidence type="ECO:0000313" key="2">
    <source>
        <dbReference type="Proteomes" id="UP000238392"/>
    </source>
</evidence>
<dbReference type="AlphaFoldDB" id="A0A2T0WNN3"/>
<name>A0A2T0WNN3_9RHOB</name>
<dbReference type="OrthoDB" id="9806524at2"/>
<proteinExistence type="predicted"/>
<sequence>MSDIAKMYESVSPINASTHGDVSIKPATNLEFSRGINSIPVVAAEFPSAAQDMAIVFTGDADAMVPVALTGVKPNENVYLNEDGKWTGRYVPAFLRRYPFIFARSDVDTMTLCLDEAYSGINRDGRGERLFDADGNRTQYLENMLGFVTQYQRQHIVTQAFCKRLASLGLLEAATLSATDADGETRRLVGFQVINRQKFKAIPDADLLAMFRSDELELCYLHMHSLQNLGIQLSNVQATAPAPKAEMEVPETVQ</sequence>
<organism evidence="1 2">
    <name type="scientific">Donghicola tyrosinivorans</name>
    <dbReference type="NCBI Taxonomy" id="1652492"/>
    <lineage>
        <taxon>Bacteria</taxon>
        <taxon>Pseudomonadati</taxon>
        <taxon>Pseudomonadota</taxon>
        <taxon>Alphaproteobacteria</taxon>
        <taxon>Rhodobacterales</taxon>
        <taxon>Roseobacteraceae</taxon>
        <taxon>Donghicola</taxon>
    </lineage>
</organism>
<dbReference type="Pfam" id="PF07277">
    <property type="entry name" value="SapC"/>
    <property type="match status" value="1"/>
</dbReference>
<reference evidence="1 2" key="1">
    <citation type="submission" date="2018-03" db="EMBL/GenBank/DDBJ databases">
        <title>Genomic Encyclopedia of Archaeal and Bacterial Type Strains, Phase II (KMG-II): from individual species to whole genera.</title>
        <authorList>
            <person name="Goeker M."/>
        </authorList>
    </citation>
    <scope>NUCLEOTIDE SEQUENCE [LARGE SCALE GENOMIC DNA]</scope>
    <source>
        <strain evidence="1 2">DSM 100212</strain>
    </source>
</reference>
<dbReference type="Proteomes" id="UP000238392">
    <property type="component" value="Unassembled WGS sequence"/>
</dbReference>
<dbReference type="EMBL" id="PVTQ01000008">
    <property type="protein sequence ID" value="PRY88292.1"/>
    <property type="molecule type" value="Genomic_DNA"/>
</dbReference>
<protein>
    <submittedName>
        <fullName evidence="1">SapC protein</fullName>
    </submittedName>
</protein>
<comment type="caution">
    <text evidence="1">The sequence shown here is derived from an EMBL/GenBank/DDBJ whole genome shotgun (WGS) entry which is preliminary data.</text>
</comment>
<dbReference type="RefSeq" id="WP_106265342.1">
    <property type="nucleotide sequence ID" value="NZ_PVTQ01000008.1"/>
</dbReference>
<accession>A0A2T0WNN3</accession>
<gene>
    <name evidence="1" type="ORF">CLV74_10897</name>
</gene>